<organism evidence="1 2">
    <name type="scientific">Araneus ventricosus</name>
    <name type="common">Orbweaver spider</name>
    <name type="synonym">Epeira ventricosa</name>
    <dbReference type="NCBI Taxonomy" id="182803"/>
    <lineage>
        <taxon>Eukaryota</taxon>
        <taxon>Metazoa</taxon>
        <taxon>Ecdysozoa</taxon>
        <taxon>Arthropoda</taxon>
        <taxon>Chelicerata</taxon>
        <taxon>Arachnida</taxon>
        <taxon>Araneae</taxon>
        <taxon>Araneomorphae</taxon>
        <taxon>Entelegynae</taxon>
        <taxon>Araneoidea</taxon>
        <taxon>Araneidae</taxon>
        <taxon>Araneus</taxon>
    </lineage>
</organism>
<sequence>MLTLGQEKEFHRVITGSQANELRSWRPFWRQNECSRKVMNCGLISTRNEKYQEPSRDYYVTSLPVGKAMKASPQTKSQCISFGKLNKQKLSNLDDCGGLACTLRQIHELGPDNTEEFWHMLLFKATPYFGDRSGFFLRST</sequence>
<evidence type="ECO:0000313" key="1">
    <source>
        <dbReference type="EMBL" id="GBL92814.1"/>
    </source>
</evidence>
<accession>A0A4Y2BNP7</accession>
<reference evidence="1 2" key="1">
    <citation type="journal article" date="2019" name="Sci. Rep.">
        <title>Orb-weaving spider Araneus ventricosus genome elucidates the spidroin gene catalogue.</title>
        <authorList>
            <person name="Kono N."/>
            <person name="Nakamura H."/>
            <person name="Ohtoshi R."/>
            <person name="Moran D.A.P."/>
            <person name="Shinohara A."/>
            <person name="Yoshida Y."/>
            <person name="Fujiwara M."/>
            <person name="Mori M."/>
            <person name="Tomita M."/>
            <person name="Arakawa K."/>
        </authorList>
    </citation>
    <scope>NUCLEOTIDE SEQUENCE [LARGE SCALE GENOMIC DNA]</scope>
</reference>
<gene>
    <name evidence="1" type="ORF">AVEN_4524_1</name>
</gene>
<name>A0A4Y2BNP7_ARAVE</name>
<dbReference type="AlphaFoldDB" id="A0A4Y2BNP7"/>
<proteinExistence type="predicted"/>
<keyword evidence="2" id="KW-1185">Reference proteome</keyword>
<evidence type="ECO:0000313" key="2">
    <source>
        <dbReference type="Proteomes" id="UP000499080"/>
    </source>
</evidence>
<dbReference type="EMBL" id="BGPR01000089">
    <property type="protein sequence ID" value="GBL92814.1"/>
    <property type="molecule type" value="Genomic_DNA"/>
</dbReference>
<dbReference type="Proteomes" id="UP000499080">
    <property type="component" value="Unassembled WGS sequence"/>
</dbReference>
<comment type="caution">
    <text evidence="1">The sequence shown here is derived from an EMBL/GenBank/DDBJ whole genome shotgun (WGS) entry which is preliminary data.</text>
</comment>
<protein>
    <submittedName>
        <fullName evidence="1">Uncharacterized protein</fullName>
    </submittedName>
</protein>